<accession>A0A9W9AEK0</accession>
<evidence type="ECO:0000313" key="2">
    <source>
        <dbReference type="EMBL" id="KAJ4480983.1"/>
    </source>
</evidence>
<name>A0A9W9AEK0_9AGAR</name>
<keyword evidence="3" id="KW-1185">Reference proteome</keyword>
<evidence type="ECO:0000256" key="1">
    <source>
        <dbReference type="SAM" id="MobiDB-lite"/>
    </source>
</evidence>
<organism evidence="2 3">
    <name type="scientific">Lentinula aciculospora</name>
    <dbReference type="NCBI Taxonomy" id="153920"/>
    <lineage>
        <taxon>Eukaryota</taxon>
        <taxon>Fungi</taxon>
        <taxon>Dikarya</taxon>
        <taxon>Basidiomycota</taxon>
        <taxon>Agaricomycotina</taxon>
        <taxon>Agaricomycetes</taxon>
        <taxon>Agaricomycetidae</taxon>
        <taxon>Agaricales</taxon>
        <taxon>Marasmiineae</taxon>
        <taxon>Omphalotaceae</taxon>
        <taxon>Lentinula</taxon>
    </lineage>
</organism>
<reference evidence="2" key="1">
    <citation type="submission" date="2022-08" db="EMBL/GenBank/DDBJ databases">
        <title>A Global Phylogenomic Analysis of the Shiitake Genus Lentinula.</title>
        <authorList>
            <consortium name="DOE Joint Genome Institute"/>
            <person name="Sierra-Patev S."/>
            <person name="Min B."/>
            <person name="Naranjo-Ortiz M."/>
            <person name="Looney B."/>
            <person name="Konkel Z."/>
            <person name="Slot J.C."/>
            <person name="Sakamoto Y."/>
            <person name="Steenwyk J.L."/>
            <person name="Rokas A."/>
            <person name="Carro J."/>
            <person name="Camarero S."/>
            <person name="Ferreira P."/>
            <person name="Molpeceres G."/>
            <person name="Ruiz-Duenas F.J."/>
            <person name="Serrano A."/>
            <person name="Henrissat B."/>
            <person name="Drula E."/>
            <person name="Hughes K.W."/>
            <person name="Mata J.L."/>
            <person name="Ishikawa N.K."/>
            <person name="Vargas-Isla R."/>
            <person name="Ushijima S."/>
            <person name="Smith C.A."/>
            <person name="Ahrendt S."/>
            <person name="Andreopoulos W."/>
            <person name="He G."/>
            <person name="Labutti K."/>
            <person name="Lipzen A."/>
            <person name="Ng V."/>
            <person name="Riley R."/>
            <person name="Sandor L."/>
            <person name="Barry K."/>
            <person name="Martinez A.T."/>
            <person name="Xiao Y."/>
            <person name="Gibbons J.G."/>
            <person name="Terashima K."/>
            <person name="Grigoriev I.V."/>
            <person name="Hibbett D.S."/>
        </authorList>
    </citation>
    <scope>NUCLEOTIDE SEQUENCE</scope>
    <source>
        <strain evidence="2">JLM2183</strain>
    </source>
</reference>
<feature type="compositionally biased region" description="Basic and acidic residues" evidence="1">
    <location>
        <begin position="14"/>
        <end position="23"/>
    </location>
</feature>
<dbReference type="EMBL" id="JAOTPV010000006">
    <property type="protein sequence ID" value="KAJ4480983.1"/>
    <property type="molecule type" value="Genomic_DNA"/>
</dbReference>
<dbReference type="AlphaFoldDB" id="A0A9W9AEK0"/>
<evidence type="ECO:0000313" key="3">
    <source>
        <dbReference type="Proteomes" id="UP001150266"/>
    </source>
</evidence>
<gene>
    <name evidence="2" type="ORF">J3R30DRAFT_3462958</name>
</gene>
<protein>
    <submittedName>
        <fullName evidence="2">Uncharacterized protein</fullName>
    </submittedName>
</protein>
<dbReference type="OrthoDB" id="3097155at2759"/>
<feature type="region of interest" description="Disordered" evidence="1">
    <location>
        <begin position="1"/>
        <end position="78"/>
    </location>
</feature>
<proteinExistence type="predicted"/>
<dbReference type="Proteomes" id="UP001150266">
    <property type="component" value="Unassembled WGS sequence"/>
</dbReference>
<sequence length="152" mass="16731">MVYMSRRNRTNTGESDKSVREEPETVNPFALNPTGFMPFTESISGAGHSQRQSNVFGPAPGQPASARVSSHHALGQPDHSKFEYQVLYTENAIPTTEMEIPPSPTTFTLADRMCQQLVNTPSPSQGQIPVTTMEIPENIEEVEIDKEVGPDE</sequence>
<comment type="caution">
    <text evidence="2">The sequence shown here is derived from an EMBL/GenBank/DDBJ whole genome shotgun (WGS) entry which is preliminary data.</text>
</comment>
<feature type="compositionally biased region" description="Polar residues" evidence="1">
    <location>
        <begin position="41"/>
        <end position="55"/>
    </location>
</feature>